<protein>
    <recommendedName>
        <fullName evidence="3">DUF2147 domain-containing protein</fullName>
    </recommendedName>
</protein>
<evidence type="ECO:0000313" key="1">
    <source>
        <dbReference type="EMBL" id="MBW6398491.1"/>
    </source>
</evidence>
<proteinExistence type="predicted"/>
<sequence>MATCLSLAACASERSTSTPSTIPHRFKGVWLGPAVRNRQPVDPFNCTLARYTARIGVRDGIARTPFYDAFHDTPIQPDGSIQSTAGHTILIGRFVGNTFTGELFAASRNCVRDLTLQRQPRTTPQATP</sequence>
<evidence type="ECO:0000313" key="2">
    <source>
        <dbReference type="Proteomes" id="UP001196565"/>
    </source>
</evidence>
<gene>
    <name evidence="1" type="ORF">KPL78_11560</name>
</gene>
<reference evidence="1 2" key="1">
    <citation type="submission" date="2021-07" db="EMBL/GenBank/DDBJ databases">
        <authorList>
            <person name="So Y."/>
        </authorList>
    </citation>
    <scope>NUCLEOTIDE SEQUENCE [LARGE SCALE GENOMIC DNA]</scope>
    <source>
        <strain evidence="1 2">HJA6</strain>
    </source>
</reference>
<accession>A0ABS7A863</accession>
<dbReference type="Proteomes" id="UP001196565">
    <property type="component" value="Unassembled WGS sequence"/>
</dbReference>
<comment type="caution">
    <text evidence="1">The sequence shown here is derived from an EMBL/GenBank/DDBJ whole genome shotgun (WGS) entry which is preliminary data.</text>
</comment>
<dbReference type="EMBL" id="JAHYBZ010000003">
    <property type="protein sequence ID" value="MBW6398491.1"/>
    <property type="molecule type" value="Genomic_DNA"/>
</dbReference>
<dbReference type="RefSeq" id="WP_219763080.1">
    <property type="nucleotide sequence ID" value="NZ_JAHYBZ010000003.1"/>
</dbReference>
<organism evidence="1 2">
    <name type="scientific">Roseomonas alba</name>
    <dbReference type="NCBI Taxonomy" id="2846776"/>
    <lineage>
        <taxon>Bacteria</taxon>
        <taxon>Pseudomonadati</taxon>
        <taxon>Pseudomonadota</taxon>
        <taxon>Alphaproteobacteria</taxon>
        <taxon>Acetobacterales</taxon>
        <taxon>Roseomonadaceae</taxon>
        <taxon>Roseomonas</taxon>
    </lineage>
</organism>
<keyword evidence="2" id="KW-1185">Reference proteome</keyword>
<evidence type="ECO:0008006" key="3">
    <source>
        <dbReference type="Google" id="ProtNLM"/>
    </source>
</evidence>
<name>A0ABS7A863_9PROT</name>